<dbReference type="InterPro" id="IPR027417">
    <property type="entry name" value="P-loop_NTPase"/>
</dbReference>
<dbReference type="PANTHER" id="PTHR10039:SF17">
    <property type="entry name" value="FUNGAL STAND N-TERMINAL GOODBYE DOMAIN-CONTAINING PROTEIN-RELATED"/>
    <property type="match status" value="1"/>
</dbReference>
<name>A0A0C3C0M1_HEBCY</name>
<gene>
    <name evidence="3" type="ORF">M413DRAFT_279410</name>
</gene>
<sequence length="492" mass="54899">MPMFKSSSNLLITGGTFIDKSSNGLSAIHYLYREITSSAIHDSEERYDPPKCHPKTRTAIIGNILGWIKDPQKQRKVLRLHGPAGAGKSAISQTIAEMCQECSLLAATFFFSRDRNTGKRLFATLAYQLATNIPALKEKIEEVIEAHPQLVAKSMEVQLKKLILQPLAQVGSSLESAPQCVIIIDGLDECSGDKQQADILEFIFFALQQPYFPFCFIIASRPEPRIVACLDSTQHRDKCWSINLNNRRDAKEDIRIVLRSGFAEIHDNPIHPSMATVPKPWPTDFAIEKIVARSSGQFVYASTVLKFIDDPEYEPTQQLQIILAITQRSHPNAFSDLDKLYSEILSRCRNPERMLDVLGYLIALIQGADAYAAMWGRSLGTTNLPTILDQLLSLNPGDSERSLRGLHSLISVFTPTHAGSETSGIKFHHASFADFLRSEKRAGRFFIKVSAVHGKITRSCLRILRDFPPKNVTHDGYCKCLAENNLVSADSL</sequence>
<reference evidence="4" key="2">
    <citation type="submission" date="2015-01" db="EMBL/GenBank/DDBJ databases">
        <title>Evolutionary Origins and Diversification of the Mycorrhizal Mutualists.</title>
        <authorList>
            <consortium name="DOE Joint Genome Institute"/>
            <consortium name="Mycorrhizal Genomics Consortium"/>
            <person name="Kohler A."/>
            <person name="Kuo A."/>
            <person name="Nagy L.G."/>
            <person name="Floudas D."/>
            <person name="Copeland A."/>
            <person name="Barry K.W."/>
            <person name="Cichocki N."/>
            <person name="Veneault-Fourrey C."/>
            <person name="LaButti K."/>
            <person name="Lindquist E.A."/>
            <person name="Lipzen A."/>
            <person name="Lundell T."/>
            <person name="Morin E."/>
            <person name="Murat C."/>
            <person name="Riley R."/>
            <person name="Ohm R."/>
            <person name="Sun H."/>
            <person name="Tunlid A."/>
            <person name="Henrissat B."/>
            <person name="Grigoriev I.V."/>
            <person name="Hibbett D.S."/>
            <person name="Martin F."/>
        </authorList>
    </citation>
    <scope>NUCLEOTIDE SEQUENCE [LARGE SCALE GENOMIC DNA]</scope>
    <source>
        <strain evidence="4">h7</strain>
    </source>
</reference>
<dbReference type="OrthoDB" id="4760524at2759"/>
<keyword evidence="1" id="KW-0677">Repeat</keyword>
<organism evidence="3 4">
    <name type="scientific">Hebeloma cylindrosporum</name>
    <dbReference type="NCBI Taxonomy" id="76867"/>
    <lineage>
        <taxon>Eukaryota</taxon>
        <taxon>Fungi</taxon>
        <taxon>Dikarya</taxon>
        <taxon>Basidiomycota</taxon>
        <taxon>Agaricomycotina</taxon>
        <taxon>Agaricomycetes</taxon>
        <taxon>Agaricomycetidae</taxon>
        <taxon>Agaricales</taxon>
        <taxon>Agaricineae</taxon>
        <taxon>Hymenogastraceae</taxon>
        <taxon>Hebeloma</taxon>
    </lineage>
</organism>
<dbReference type="AlphaFoldDB" id="A0A0C3C0M1"/>
<keyword evidence="4" id="KW-1185">Reference proteome</keyword>
<dbReference type="InterPro" id="IPR056884">
    <property type="entry name" value="NPHP3-like_N"/>
</dbReference>
<evidence type="ECO:0000313" key="4">
    <source>
        <dbReference type="Proteomes" id="UP000053424"/>
    </source>
</evidence>
<dbReference type="Gene3D" id="3.40.50.300">
    <property type="entry name" value="P-loop containing nucleotide triphosphate hydrolases"/>
    <property type="match status" value="1"/>
</dbReference>
<dbReference type="HOGENOM" id="CLU_000288_6_10_1"/>
<dbReference type="Pfam" id="PF24883">
    <property type="entry name" value="NPHP3_N"/>
    <property type="match status" value="1"/>
</dbReference>
<proteinExistence type="predicted"/>
<evidence type="ECO:0000256" key="1">
    <source>
        <dbReference type="ARBA" id="ARBA00022737"/>
    </source>
</evidence>
<dbReference type="SUPFAM" id="SSF52540">
    <property type="entry name" value="P-loop containing nucleoside triphosphate hydrolases"/>
    <property type="match status" value="1"/>
</dbReference>
<evidence type="ECO:0000259" key="2">
    <source>
        <dbReference type="Pfam" id="PF24883"/>
    </source>
</evidence>
<dbReference type="EMBL" id="KN831799">
    <property type="protein sequence ID" value="KIM37206.1"/>
    <property type="molecule type" value="Genomic_DNA"/>
</dbReference>
<accession>A0A0C3C0M1</accession>
<dbReference type="PANTHER" id="PTHR10039">
    <property type="entry name" value="AMELOGENIN"/>
    <property type="match status" value="1"/>
</dbReference>
<protein>
    <recommendedName>
        <fullName evidence="2">Nephrocystin 3-like N-terminal domain-containing protein</fullName>
    </recommendedName>
</protein>
<evidence type="ECO:0000313" key="3">
    <source>
        <dbReference type="EMBL" id="KIM37206.1"/>
    </source>
</evidence>
<feature type="domain" description="Nephrocystin 3-like N-terminal" evidence="2">
    <location>
        <begin position="66"/>
        <end position="221"/>
    </location>
</feature>
<dbReference type="Proteomes" id="UP000053424">
    <property type="component" value="Unassembled WGS sequence"/>
</dbReference>
<reference evidence="3 4" key="1">
    <citation type="submission" date="2014-04" db="EMBL/GenBank/DDBJ databases">
        <authorList>
            <consortium name="DOE Joint Genome Institute"/>
            <person name="Kuo A."/>
            <person name="Gay G."/>
            <person name="Dore J."/>
            <person name="Kohler A."/>
            <person name="Nagy L.G."/>
            <person name="Floudas D."/>
            <person name="Copeland A."/>
            <person name="Barry K.W."/>
            <person name="Cichocki N."/>
            <person name="Veneault-Fourrey C."/>
            <person name="LaButti K."/>
            <person name="Lindquist E.A."/>
            <person name="Lipzen A."/>
            <person name="Lundell T."/>
            <person name="Morin E."/>
            <person name="Murat C."/>
            <person name="Sun H."/>
            <person name="Tunlid A."/>
            <person name="Henrissat B."/>
            <person name="Grigoriev I.V."/>
            <person name="Hibbett D.S."/>
            <person name="Martin F."/>
            <person name="Nordberg H.P."/>
            <person name="Cantor M.N."/>
            <person name="Hua S.X."/>
        </authorList>
    </citation>
    <scope>NUCLEOTIDE SEQUENCE [LARGE SCALE GENOMIC DNA]</scope>
    <source>
        <strain evidence="4">h7</strain>
    </source>
</reference>